<dbReference type="OrthoDB" id="1898221at2759"/>
<dbReference type="STRING" id="1684307.A0A316U6Z3"/>
<dbReference type="Proteomes" id="UP000245942">
    <property type="component" value="Unassembled WGS sequence"/>
</dbReference>
<dbReference type="EMBL" id="KZ819326">
    <property type="protein sequence ID" value="PWN21047.1"/>
    <property type="molecule type" value="Genomic_DNA"/>
</dbReference>
<feature type="compositionally biased region" description="Low complexity" evidence="1">
    <location>
        <begin position="145"/>
        <end position="159"/>
    </location>
</feature>
<dbReference type="InterPro" id="IPR045851">
    <property type="entry name" value="AMP-bd_C_sf"/>
</dbReference>
<evidence type="ECO:0000259" key="2">
    <source>
        <dbReference type="Pfam" id="PF00501"/>
    </source>
</evidence>
<dbReference type="Pfam" id="PF00501">
    <property type="entry name" value="AMP-binding"/>
    <property type="match status" value="2"/>
</dbReference>
<dbReference type="InterPro" id="IPR042099">
    <property type="entry name" value="ANL_N_sf"/>
</dbReference>
<evidence type="ECO:0000313" key="4">
    <source>
        <dbReference type="Proteomes" id="UP000245942"/>
    </source>
</evidence>
<organism evidence="3 4">
    <name type="scientific">Pseudomicrostroma glucosiphilum</name>
    <dbReference type="NCBI Taxonomy" id="1684307"/>
    <lineage>
        <taxon>Eukaryota</taxon>
        <taxon>Fungi</taxon>
        <taxon>Dikarya</taxon>
        <taxon>Basidiomycota</taxon>
        <taxon>Ustilaginomycotina</taxon>
        <taxon>Exobasidiomycetes</taxon>
        <taxon>Microstromatales</taxon>
        <taxon>Microstromatales incertae sedis</taxon>
        <taxon>Pseudomicrostroma</taxon>
    </lineage>
</organism>
<dbReference type="InterPro" id="IPR000873">
    <property type="entry name" value="AMP-dep_synth/lig_dom"/>
</dbReference>
<dbReference type="PANTHER" id="PTHR24096">
    <property type="entry name" value="LONG-CHAIN-FATTY-ACID--COA LIGASE"/>
    <property type="match status" value="1"/>
</dbReference>
<feature type="compositionally biased region" description="Low complexity" evidence="1">
    <location>
        <begin position="35"/>
        <end position="50"/>
    </location>
</feature>
<sequence>MIVHRSPFPDLSLPPAETSLPSFLFRDLLPSAAHSISPPGCSSSGSSSSPRSDEPLVIPPPFHEKFNPNPVRPKAEALSLRGLKDLAERWATFLAAEPTWTRGSQGHEHEQQQQPVLSLVTSNQHDYTAAVLGAHLAHPADDHSSASGSGPSSSSASPSRGPPGGVVALHNPSYTAHELAHQFRLVRTNVVLCSRKGADNVREAVRLAREEEGDDDSAGGKLLGEVDVWCFDEEQDGQGGKSPEAEAKGSDCASSATLRSWYSVLPPSLDSSSSKSLWQRHLSTSHGSQDAVYCFSSGTSGKPKAVRLSHGSLVANVIQATGLMHDRLCEPLFDRWIAGDKEGWYDATKSSRRGDESPPATGLVQRVLGKLNLTSDGGDEEDEHKSPKRELHIDILPQFHCYGLLVAFVAMHTITPRYILPRFSLPLFLHLTTSERCTFSFLVPPILLALSRSPEVEQAWVDLSSMRRVASGAASLPPKLREELWEKRGIRVTDGYGMSEMSPIICLEMVEDWSLSKKGGGGVGRLAASTKARVVDVNTGEDLKAVAPEEEEEEETVKGTQGELLLSGPQMMSGYLRNEAANDSTFLSSDTGQGEERWLRTGDIVSLTSQGYVRIHDRAKDVIKVSGFQVSPAELEEVILRGVQSVKDVAVVGVPVPVQGQESTGGAGGAGGEEQPWAFCVHVNGETLKDEGKEEEESKKVIEYVNSKMTKYKRVKGVTWITELPKNASGKVLKRELRDGAKNKGKNEKGVEK</sequence>
<dbReference type="GO" id="GO:0016405">
    <property type="term" value="F:CoA-ligase activity"/>
    <property type="evidence" value="ECO:0007669"/>
    <property type="project" value="TreeGrafter"/>
</dbReference>
<dbReference type="Gene3D" id="3.40.50.12780">
    <property type="entry name" value="N-terminal domain of ligase-like"/>
    <property type="match status" value="2"/>
</dbReference>
<keyword evidence="4" id="KW-1185">Reference proteome</keyword>
<dbReference type="SUPFAM" id="SSF56801">
    <property type="entry name" value="Acetyl-CoA synthetase-like"/>
    <property type="match status" value="1"/>
</dbReference>
<feature type="domain" description="AMP-dependent synthetase/ligase" evidence="2">
    <location>
        <begin position="393"/>
        <end position="576"/>
    </location>
</feature>
<feature type="region of interest" description="Disordered" evidence="1">
    <location>
        <begin position="734"/>
        <end position="753"/>
    </location>
</feature>
<protein>
    <submittedName>
        <fullName evidence="3">Acetyl-CoA synthetase-like protein</fullName>
    </submittedName>
</protein>
<reference evidence="3 4" key="1">
    <citation type="journal article" date="2018" name="Mol. Biol. Evol.">
        <title>Broad Genomic Sampling Reveals a Smut Pathogenic Ancestry of the Fungal Clade Ustilaginomycotina.</title>
        <authorList>
            <person name="Kijpornyongpan T."/>
            <person name="Mondo S.J."/>
            <person name="Barry K."/>
            <person name="Sandor L."/>
            <person name="Lee J."/>
            <person name="Lipzen A."/>
            <person name="Pangilinan J."/>
            <person name="LaButti K."/>
            <person name="Hainaut M."/>
            <person name="Henrissat B."/>
            <person name="Grigoriev I.V."/>
            <person name="Spatafora J.W."/>
            <person name="Aime M.C."/>
        </authorList>
    </citation>
    <scope>NUCLEOTIDE SEQUENCE [LARGE SCALE GENOMIC DNA]</scope>
    <source>
        <strain evidence="3 4">MCA 4718</strain>
    </source>
</reference>
<dbReference type="Gene3D" id="3.30.300.30">
    <property type="match status" value="1"/>
</dbReference>
<dbReference type="GeneID" id="37014136"/>
<name>A0A316U6Z3_9BASI</name>
<feature type="region of interest" description="Disordered" evidence="1">
    <location>
        <begin position="139"/>
        <end position="170"/>
    </location>
</feature>
<dbReference type="AlphaFoldDB" id="A0A316U6Z3"/>
<evidence type="ECO:0000256" key="1">
    <source>
        <dbReference type="SAM" id="MobiDB-lite"/>
    </source>
</evidence>
<dbReference type="RefSeq" id="XP_025348207.1">
    <property type="nucleotide sequence ID" value="XM_025492402.1"/>
</dbReference>
<evidence type="ECO:0000313" key="3">
    <source>
        <dbReference type="EMBL" id="PWN21047.1"/>
    </source>
</evidence>
<dbReference type="InterPro" id="IPR020845">
    <property type="entry name" value="AMP-binding_CS"/>
</dbReference>
<gene>
    <name evidence="3" type="ORF">BCV69DRAFT_282550</name>
</gene>
<dbReference type="PROSITE" id="PS00455">
    <property type="entry name" value="AMP_BINDING"/>
    <property type="match status" value="1"/>
</dbReference>
<proteinExistence type="predicted"/>
<feature type="domain" description="AMP-dependent synthetase/ligase" evidence="2">
    <location>
        <begin position="164"/>
        <end position="321"/>
    </location>
</feature>
<feature type="region of interest" description="Disordered" evidence="1">
    <location>
        <begin position="35"/>
        <end position="70"/>
    </location>
</feature>
<dbReference type="PANTHER" id="PTHR24096:SF422">
    <property type="entry name" value="BCDNA.GH02901"/>
    <property type="match status" value="1"/>
</dbReference>
<accession>A0A316U6Z3</accession>